<reference evidence="3" key="2">
    <citation type="submission" date="2023-06" db="EMBL/GenBank/DDBJ databases">
        <authorList>
            <person name="Ma L."/>
            <person name="Liu K.-W."/>
            <person name="Li Z."/>
            <person name="Hsiao Y.-Y."/>
            <person name="Qi Y."/>
            <person name="Fu T."/>
            <person name="Tang G."/>
            <person name="Zhang D."/>
            <person name="Sun W.-H."/>
            <person name="Liu D.-K."/>
            <person name="Li Y."/>
            <person name="Chen G.-Z."/>
            <person name="Liu X.-D."/>
            <person name="Liao X.-Y."/>
            <person name="Jiang Y.-T."/>
            <person name="Yu X."/>
            <person name="Hao Y."/>
            <person name="Huang J."/>
            <person name="Zhao X.-W."/>
            <person name="Ke S."/>
            <person name="Chen Y.-Y."/>
            <person name="Wu W.-L."/>
            <person name="Hsu J.-L."/>
            <person name="Lin Y.-F."/>
            <person name="Huang M.-D."/>
            <person name="Li C.-Y."/>
            <person name="Huang L."/>
            <person name="Wang Z.-W."/>
            <person name="Zhao X."/>
            <person name="Zhong W.-Y."/>
            <person name="Peng D.-H."/>
            <person name="Ahmad S."/>
            <person name="Lan S."/>
            <person name="Zhang J.-S."/>
            <person name="Tsai W.-C."/>
            <person name="Van De Peer Y."/>
            <person name="Liu Z.-J."/>
        </authorList>
    </citation>
    <scope>NUCLEOTIDE SEQUENCE</scope>
    <source>
        <strain evidence="3">CP</strain>
        <tissue evidence="3">Leaves</tissue>
    </source>
</reference>
<dbReference type="EMBL" id="JAUJYO010000006">
    <property type="protein sequence ID" value="KAK1315372.1"/>
    <property type="molecule type" value="Genomic_DNA"/>
</dbReference>
<proteinExistence type="predicted"/>
<feature type="compositionally biased region" description="Basic residues" evidence="1">
    <location>
        <begin position="161"/>
        <end position="180"/>
    </location>
</feature>
<feature type="compositionally biased region" description="Basic and acidic residues" evidence="1">
    <location>
        <begin position="192"/>
        <end position="206"/>
    </location>
</feature>
<name>A0AAV9EPZ9_ACOCL</name>
<dbReference type="Proteomes" id="UP001180020">
    <property type="component" value="Unassembled WGS sequence"/>
</dbReference>
<accession>A0AAV9EPZ9</accession>
<evidence type="ECO:0000256" key="1">
    <source>
        <dbReference type="SAM" id="MobiDB-lite"/>
    </source>
</evidence>
<sequence>MAARNILLFVGSISVGCGQASLRECMFTEGASTPEGELSAVFLRGLPLLWRTEDVVRRVVEPVGILATFDEMETNSTSIPLVRARIWRRKGEKLPAVIEAELGGWVVKIEVLLDENSCRPRSWRWWQVFQACRVGAQAKPLVEARRPPHPGWSPPFPKRASQGRRRRKPRKRRTRKRVRRTTTAVPVEEEETHGSVREETLQDKRVGGSSVPGMQGESRGIRSSGDGRPCHSPQV</sequence>
<feature type="chain" id="PRO_5044001309" evidence="2">
    <location>
        <begin position="19"/>
        <end position="235"/>
    </location>
</feature>
<comment type="caution">
    <text evidence="3">The sequence shown here is derived from an EMBL/GenBank/DDBJ whole genome shotgun (WGS) entry which is preliminary data.</text>
</comment>
<dbReference type="PROSITE" id="PS51257">
    <property type="entry name" value="PROKAR_LIPOPROTEIN"/>
    <property type="match status" value="1"/>
</dbReference>
<evidence type="ECO:0000313" key="3">
    <source>
        <dbReference type="EMBL" id="KAK1315372.1"/>
    </source>
</evidence>
<evidence type="ECO:0000313" key="4">
    <source>
        <dbReference type="Proteomes" id="UP001180020"/>
    </source>
</evidence>
<feature type="signal peptide" evidence="2">
    <location>
        <begin position="1"/>
        <end position="18"/>
    </location>
</feature>
<keyword evidence="4" id="KW-1185">Reference proteome</keyword>
<reference evidence="3" key="1">
    <citation type="journal article" date="2023" name="Nat. Commun.">
        <title>Diploid and tetraploid genomes of Acorus and the evolution of monocots.</title>
        <authorList>
            <person name="Ma L."/>
            <person name="Liu K.W."/>
            <person name="Li Z."/>
            <person name="Hsiao Y.Y."/>
            <person name="Qi Y."/>
            <person name="Fu T."/>
            <person name="Tang G.D."/>
            <person name="Zhang D."/>
            <person name="Sun W.H."/>
            <person name="Liu D.K."/>
            <person name="Li Y."/>
            <person name="Chen G.Z."/>
            <person name="Liu X.D."/>
            <person name="Liao X.Y."/>
            <person name="Jiang Y.T."/>
            <person name="Yu X."/>
            <person name="Hao Y."/>
            <person name="Huang J."/>
            <person name="Zhao X.W."/>
            <person name="Ke S."/>
            <person name="Chen Y.Y."/>
            <person name="Wu W.L."/>
            <person name="Hsu J.L."/>
            <person name="Lin Y.F."/>
            <person name="Huang M.D."/>
            <person name="Li C.Y."/>
            <person name="Huang L."/>
            <person name="Wang Z.W."/>
            <person name="Zhao X."/>
            <person name="Zhong W.Y."/>
            <person name="Peng D.H."/>
            <person name="Ahmad S."/>
            <person name="Lan S."/>
            <person name="Zhang J.S."/>
            <person name="Tsai W.C."/>
            <person name="Van de Peer Y."/>
            <person name="Liu Z.J."/>
        </authorList>
    </citation>
    <scope>NUCLEOTIDE SEQUENCE</scope>
    <source>
        <strain evidence="3">CP</strain>
    </source>
</reference>
<feature type="region of interest" description="Disordered" evidence="1">
    <location>
        <begin position="144"/>
        <end position="235"/>
    </location>
</feature>
<dbReference type="AlphaFoldDB" id="A0AAV9EPZ9"/>
<keyword evidence="2" id="KW-0732">Signal</keyword>
<evidence type="ECO:0000256" key="2">
    <source>
        <dbReference type="SAM" id="SignalP"/>
    </source>
</evidence>
<protein>
    <submittedName>
        <fullName evidence="3">Uncharacterized protein</fullName>
    </submittedName>
</protein>
<organism evidence="3 4">
    <name type="scientific">Acorus calamus</name>
    <name type="common">Sweet flag</name>
    <dbReference type="NCBI Taxonomy" id="4465"/>
    <lineage>
        <taxon>Eukaryota</taxon>
        <taxon>Viridiplantae</taxon>
        <taxon>Streptophyta</taxon>
        <taxon>Embryophyta</taxon>
        <taxon>Tracheophyta</taxon>
        <taxon>Spermatophyta</taxon>
        <taxon>Magnoliopsida</taxon>
        <taxon>Liliopsida</taxon>
        <taxon>Acoraceae</taxon>
        <taxon>Acorus</taxon>
    </lineage>
</organism>
<gene>
    <name evidence="3" type="ORF">QJS10_CPA06g01120</name>
</gene>